<dbReference type="InterPro" id="IPR046364">
    <property type="entry name" value="Exo70_C"/>
</dbReference>
<dbReference type="GO" id="GO:0006887">
    <property type="term" value="P:exocytosis"/>
    <property type="evidence" value="ECO:0007669"/>
    <property type="project" value="UniProtKB-KW"/>
</dbReference>
<feature type="domain" description="Exocyst complex subunit Exo70 C-terminal" evidence="6">
    <location>
        <begin position="561"/>
        <end position="868"/>
    </location>
</feature>
<sequence>MTTSIAQLEDALSTLTTTTSRAISTSHALSRRSRQLSTLTTPASETSSSLTQASTNLTSTLSLLRDAREKFDTVTDCEPSIERLYRGAKEVAENRNKRGHEIYNVPTDTGSLIDQGSKRYLNDDESMTVGTMTLNNGTIIGLTEQDVYAAADSLEIIRDAHTYFQQRPAWKSSRNASLGLQRVHQLGVDGMCTLIKCHLHNAGPGIRMKRGWAMMRNGDDATIDTRGASTIATNTTFGTKQGGALNPHAHETARDTRERLSAALQNRDLMKSVGEYEENLPLDTRIIRELRAMFECLGGNGCFLNPETTPKPKDIMKALQKYQTAAGKLTRTEKIGSGHYSQLSMNDIETGYPHLDAYAAARRNVAYQALQMFYRNLRSERKKDWDRRKSSGVDEAEIQTGELDSSARDAVRCLEHAMVIVAGEKSIYRCVVSPTSSHTHDNSKIPLEYKYALVAAYSSVCGVVVDRVLDIIELFFVKDASLRNPVKNSSANDSTGLDGDTVDGQNIPDVPSVRFAASTAAAGLRILDAVRMLGPSLAKLCEMASDKMHLRSANSSAGSTTSKDSSTSLASNLCIAIHRMTVKNAGKALETLANAVKFDPIDGEKYRPQDARVAAISSDVVRAIRLVSPFVSAYKSVTKRRPLPWDPKIGDAAGEIEFFIRYLIMLLLANLKSKAVAYTKDADPVAQAKSYLFLMNNTYYLSDQLSYNYSLEATSVHILRNKTEEVDGNDYKINEEWFSDQVDKLFESSKKKYLQDWDKLNLHLTQVESSQLNYSNADQKVLTLDSGRLLKARFSGFNAEFEKLYSLHKGLTIIDPKLREKLINDVKSVFFPKYTEFFNVYSQYQFSKKNMEDYLKYKPDKVETMMNDMFSSY</sequence>
<organism evidence="7 8">
    <name type="scientific">Chaetoceros tenuissimus</name>
    <dbReference type="NCBI Taxonomy" id="426638"/>
    <lineage>
        <taxon>Eukaryota</taxon>
        <taxon>Sar</taxon>
        <taxon>Stramenopiles</taxon>
        <taxon>Ochrophyta</taxon>
        <taxon>Bacillariophyta</taxon>
        <taxon>Coscinodiscophyceae</taxon>
        <taxon>Chaetocerotophycidae</taxon>
        <taxon>Chaetocerotales</taxon>
        <taxon>Chaetocerotaceae</taxon>
        <taxon>Chaetoceros</taxon>
    </lineage>
</organism>
<reference evidence="7 8" key="1">
    <citation type="journal article" date="2021" name="Sci. Rep.">
        <title>The genome of the diatom Chaetoceros tenuissimus carries an ancient integrated fragment of an extant virus.</title>
        <authorList>
            <person name="Hongo Y."/>
            <person name="Kimura K."/>
            <person name="Takaki Y."/>
            <person name="Yoshida Y."/>
            <person name="Baba S."/>
            <person name="Kobayashi G."/>
            <person name="Nagasaki K."/>
            <person name="Hano T."/>
            <person name="Tomaru Y."/>
        </authorList>
    </citation>
    <scope>NUCLEOTIDE SEQUENCE [LARGE SCALE GENOMIC DNA]</scope>
    <source>
        <strain evidence="7 8">NIES-3715</strain>
    </source>
</reference>
<dbReference type="InterPro" id="IPR016159">
    <property type="entry name" value="Cullin_repeat-like_dom_sf"/>
</dbReference>
<dbReference type="AlphaFoldDB" id="A0AAD3H112"/>
<comment type="caution">
    <text evidence="7">The sequence shown here is derived from an EMBL/GenBank/DDBJ whole genome shotgun (WGS) entry which is preliminary data.</text>
</comment>
<keyword evidence="8" id="KW-1185">Reference proteome</keyword>
<dbReference type="Pfam" id="PF03081">
    <property type="entry name" value="Exo70_C"/>
    <property type="match status" value="1"/>
</dbReference>
<proteinExistence type="inferred from homology"/>
<dbReference type="Proteomes" id="UP001054902">
    <property type="component" value="Unassembled WGS sequence"/>
</dbReference>
<evidence type="ECO:0000256" key="4">
    <source>
        <dbReference type="RuleBase" id="RU365026"/>
    </source>
</evidence>
<evidence type="ECO:0000256" key="5">
    <source>
        <dbReference type="SAM" id="MobiDB-lite"/>
    </source>
</evidence>
<keyword evidence="4" id="KW-0653">Protein transport</keyword>
<dbReference type="PANTHER" id="PTHR12542">
    <property type="entry name" value="EXOCYST COMPLEX PROTEIN EXO70"/>
    <property type="match status" value="1"/>
</dbReference>
<feature type="compositionally biased region" description="Polar residues" evidence="5">
    <location>
        <begin position="35"/>
        <end position="45"/>
    </location>
</feature>
<dbReference type="InterPro" id="IPR004140">
    <property type="entry name" value="Exo70"/>
</dbReference>
<dbReference type="GO" id="GO:0015031">
    <property type="term" value="P:protein transport"/>
    <property type="evidence" value="ECO:0007669"/>
    <property type="project" value="UniProtKB-KW"/>
</dbReference>
<comment type="function">
    <text evidence="4">Component of the exocyst complex.</text>
</comment>
<dbReference type="PANTHER" id="PTHR12542:SF41">
    <property type="entry name" value="EXOCYST COMPLEX COMPONENT 7"/>
    <property type="match status" value="1"/>
</dbReference>
<dbReference type="Gene3D" id="1.20.1280.170">
    <property type="entry name" value="Exocyst complex component Exo70"/>
    <property type="match status" value="1"/>
</dbReference>
<evidence type="ECO:0000256" key="1">
    <source>
        <dbReference type="ARBA" id="ARBA00006756"/>
    </source>
</evidence>
<dbReference type="GO" id="GO:0005546">
    <property type="term" value="F:phosphatidylinositol-4,5-bisphosphate binding"/>
    <property type="evidence" value="ECO:0007669"/>
    <property type="project" value="InterPro"/>
</dbReference>
<evidence type="ECO:0000313" key="7">
    <source>
        <dbReference type="EMBL" id="GFH46143.1"/>
    </source>
</evidence>
<gene>
    <name evidence="7" type="ORF">CTEN210_02617</name>
</gene>
<protein>
    <recommendedName>
        <fullName evidence="4">Exocyst subunit Exo70 family protein</fullName>
    </recommendedName>
</protein>
<feature type="region of interest" description="Disordered" evidence="5">
    <location>
        <begin position="25"/>
        <end position="52"/>
    </location>
</feature>
<dbReference type="GO" id="GO:0000145">
    <property type="term" value="C:exocyst"/>
    <property type="evidence" value="ECO:0007669"/>
    <property type="project" value="InterPro"/>
</dbReference>
<dbReference type="EMBL" id="BLLK01000022">
    <property type="protein sequence ID" value="GFH46143.1"/>
    <property type="molecule type" value="Genomic_DNA"/>
</dbReference>
<evidence type="ECO:0000256" key="3">
    <source>
        <dbReference type="ARBA" id="ARBA00022483"/>
    </source>
</evidence>
<comment type="similarity">
    <text evidence="1 4">Belongs to the EXO70 family.</text>
</comment>
<keyword evidence="2 4" id="KW-0813">Transport</keyword>
<evidence type="ECO:0000259" key="6">
    <source>
        <dbReference type="Pfam" id="PF03081"/>
    </source>
</evidence>
<evidence type="ECO:0000313" key="8">
    <source>
        <dbReference type="Proteomes" id="UP001054902"/>
    </source>
</evidence>
<dbReference type="SUPFAM" id="SSF74788">
    <property type="entry name" value="Cullin repeat-like"/>
    <property type="match status" value="1"/>
</dbReference>
<keyword evidence="3 4" id="KW-0268">Exocytosis</keyword>
<evidence type="ECO:0000256" key="2">
    <source>
        <dbReference type="ARBA" id="ARBA00022448"/>
    </source>
</evidence>
<accession>A0AAD3H112</accession>
<name>A0AAD3H112_9STRA</name>